<comment type="subcellular location">
    <subcellularLocation>
        <location evidence="1">Cell membrane</location>
        <topology evidence="1">Multi-pass membrane protein</topology>
    </subcellularLocation>
</comment>
<dbReference type="PANTHER" id="PTHR30294">
    <property type="entry name" value="MEMBRANE COMPONENT OF ABC TRANSPORTER YHHJ-RELATED"/>
    <property type="match status" value="1"/>
</dbReference>
<dbReference type="EMBL" id="CP002098">
    <property type="protein sequence ID" value="ADM27362.1"/>
    <property type="molecule type" value="Genomic_DNA"/>
</dbReference>
<dbReference type="InterPro" id="IPR013525">
    <property type="entry name" value="ABC2_TM"/>
</dbReference>
<sequence length="423" mass="46868">MTAFWLFVKKELKSVARDPKILIAMLIVPLIMIGILYGVTIYGVRQQVEQAVRESGSVSVIDIDNDIYSRDFIDYLRSIGVYVVNVDPSYINNISRVFELTNTKILYVIPKGFSSNISRNIQAKIVTYISFSALTIGESSLIESASRLVESYSKKVLQSIVTERNLSYNFISRPIDIESYGFIGSQRVSNPSMFMGVITVSTIFVPLIVLMLVIMASQIVVTSMAIEKEERMFETLLTLPISRMSIVWAKIFVSLVIGLIYMLAYGLLLFSYTFGMINIGLEQQQQISTPTLPPTLYPSIALNISGAAILILAIAILLGSLAQDVRTAQALLGNVMGPLVILIYIPMFIDITSSSTSRLVVSLIPIANTVFLPKLVLLGDNTSLIAASISNIFYGLAVFLVIRRIVNSETIFTLKIGRPRIMR</sequence>
<dbReference type="GO" id="GO:0005886">
    <property type="term" value="C:plasma membrane"/>
    <property type="evidence" value="ECO:0007669"/>
    <property type="project" value="UniProtKB-SubCell"/>
</dbReference>
<dbReference type="Proteomes" id="UP000001304">
    <property type="component" value="Chromosome"/>
</dbReference>
<feature type="transmembrane region" description="Helical" evidence="6">
    <location>
        <begin position="383"/>
        <end position="402"/>
    </location>
</feature>
<keyword evidence="2" id="KW-1003">Cell membrane</keyword>
<accession>E0SS12</accession>
<feature type="transmembrane region" description="Helical" evidence="6">
    <location>
        <begin position="330"/>
        <end position="349"/>
    </location>
</feature>
<feature type="domain" description="ABC-2 type transporter transmembrane" evidence="7">
    <location>
        <begin position="20"/>
        <end position="401"/>
    </location>
</feature>
<dbReference type="AlphaFoldDB" id="E0SS12"/>
<evidence type="ECO:0000256" key="1">
    <source>
        <dbReference type="ARBA" id="ARBA00004651"/>
    </source>
</evidence>
<proteinExistence type="predicted"/>
<feature type="transmembrane region" description="Helical" evidence="6">
    <location>
        <begin position="193"/>
        <end position="226"/>
    </location>
</feature>
<dbReference type="KEGG" id="iag:Igag_0526"/>
<dbReference type="STRING" id="583356.Igag_0526"/>
<keyword evidence="5 6" id="KW-0472">Membrane</keyword>
<keyword evidence="3 6" id="KW-0812">Transmembrane</keyword>
<evidence type="ECO:0000256" key="2">
    <source>
        <dbReference type="ARBA" id="ARBA00022475"/>
    </source>
</evidence>
<evidence type="ECO:0000256" key="3">
    <source>
        <dbReference type="ARBA" id="ARBA00022692"/>
    </source>
</evidence>
<gene>
    <name evidence="8" type="ordered locus">Igag_0526</name>
</gene>
<evidence type="ECO:0000313" key="8">
    <source>
        <dbReference type="EMBL" id="ADM27362.1"/>
    </source>
</evidence>
<evidence type="ECO:0000256" key="4">
    <source>
        <dbReference type="ARBA" id="ARBA00022989"/>
    </source>
</evidence>
<evidence type="ECO:0000256" key="5">
    <source>
        <dbReference type="ARBA" id="ARBA00023136"/>
    </source>
</evidence>
<feature type="transmembrane region" description="Helical" evidence="6">
    <location>
        <begin position="21"/>
        <end position="44"/>
    </location>
</feature>
<name>E0SS12_IGNAA</name>
<evidence type="ECO:0000259" key="7">
    <source>
        <dbReference type="Pfam" id="PF12698"/>
    </source>
</evidence>
<evidence type="ECO:0000313" key="9">
    <source>
        <dbReference type="Proteomes" id="UP000001304"/>
    </source>
</evidence>
<reference evidence="8 9" key="1">
    <citation type="journal article" date="2010" name="Stand. Genomic Sci.">
        <title>Complete genome sequence of Ignisphaera aggregans type strain (AQ1.S1).</title>
        <authorList>
            <person name="Goker M."/>
            <person name="Held B."/>
            <person name="Lapidus A."/>
            <person name="Nolan M."/>
            <person name="Spring S."/>
            <person name="Yasawong M."/>
            <person name="Lucas S."/>
            <person name="Glavina Del Rio T."/>
            <person name="Tice H."/>
            <person name="Cheng J.F."/>
            <person name="Goodwin L."/>
            <person name="Tapia R."/>
            <person name="Pitluck S."/>
            <person name="Liolios K."/>
            <person name="Ivanova N."/>
            <person name="Mavromatis K."/>
            <person name="Mikhailova N."/>
            <person name="Pati A."/>
            <person name="Chen A."/>
            <person name="Palaniappan K."/>
            <person name="Brambilla E."/>
            <person name="Land M."/>
            <person name="Hauser L."/>
            <person name="Chang Y.J."/>
            <person name="Jeffries C.D."/>
            <person name="Brettin T."/>
            <person name="Detter J.C."/>
            <person name="Han C."/>
            <person name="Rohde M."/>
            <person name="Sikorski J."/>
            <person name="Woyke T."/>
            <person name="Bristow J."/>
            <person name="Eisen J.A."/>
            <person name="Markowitz V."/>
            <person name="Hugenholtz P."/>
            <person name="Kyrpides N.C."/>
            <person name="Klenk H.P."/>
        </authorList>
    </citation>
    <scope>NUCLEOTIDE SEQUENCE [LARGE SCALE GENOMIC DNA]</scope>
    <source>
        <strain evidence="9">DSM 17230 / JCM 13409 / AQ1.S1</strain>
    </source>
</reference>
<organism evidence="8 9">
    <name type="scientific">Ignisphaera aggregans (strain DSM 17230 / JCM 13409 / AQ1.S1)</name>
    <dbReference type="NCBI Taxonomy" id="583356"/>
    <lineage>
        <taxon>Archaea</taxon>
        <taxon>Thermoproteota</taxon>
        <taxon>Thermoprotei</taxon>
        <taxon>Desulfurococcales</taxon>
        <taxon>Desulfurococcaceae</taxon>
        <taxon>Ignisphaera</taxon>
    </lineage>
</organism>
<dbReference type="HOGENOM" id="CLU_050524_0_0_2"/>
<feature type="transmembrane region" description="Helical" evidence="6">
    <location>
        <begin position="295"/>
        <end position="318"/>
    </location>
</feature>
<dbReference type="Pfam" id="PF12698">
    <property type="entry name" value="ABC2_membrane_3"/>
    <property type="match status" value="1"/>
</dbReference>
<keyword evidence="9" id="KW-1185">Reference proteome</keyword>
<keyword evidence="4 6" id="KW-1133">Transmembrane helix</keyword>
<dbReference type="BioCyc" id="IAGG583356:GHAH-528-MONOMER"/>
<protein>
    <submittedName>
        <fullName evidence="8">ABC-type Na+ efflux pump permease component-like protein</fullName>
    </submittedName>
</protein>
<feature type="transmembrane region" description="Helical" evidence="6">
    <location>
        <begin position="247"/>
        <end position="275"/>
    </location>
</feature>
<evidence type="ECO:0000256" key="6">
    <source>
        <dbReference type="SAM" id="Phobius"/>
    </source>
</evidence>
<dbReference type="GO" id="GO:0140359">
    <property type="term" value="F:ABC-type transporter activity"/>
    <property type="evidence" value="ECO:0007669"/>
    <property type="project" value="InterPro"/>
</dbReference>
<dbReference type="InterPro" id="IPR051449">
    <property type="entry name" value="ABC-2_transporter_component"/>
</dbReference>
<dbReference type="Gene3D" id="3.40.1710.10">
    <property type="entry name" value="abc type-2 transporter like domain"/>
    <property type="match status" value="1"/>
</dbReference>
<dbReference type="PANTHER" id="PTHR30294:SF29">
    <property type="entry name" value="MULTIDRUG ABC TRANSPORTER PERMEASE YBHS-RELATED"/>
    <property type="match status" value="1"/>
</dbReference>